<comment type="similarity">
    <text evidence="2">Belongs to the TMEM86 family.</text>
</comment>
<dbReference type="AlphaFoldDB" id="A0A844FAK5"/>
<comment type="caution">
    <text evidence="7">The sequence shown here is derived from an EMBL/GenBank/DDBJ whole genome shotgun (WGS) entry which is preliminary data.</text>
</comment>
<name>A0A844FAK5_CLOSV</name>
<feature type="transmembrane region" description="Helical" evidence="6">
    <location>
        <begin position="53"/>
        <end position="71"/>
    </location>
</feature>
<feature type="transmembrane region" description="Helical" evidence="6">
    <location>
        <begin position="130"/>
        <end position="152"/>
    </location>
</feature>
<keyword evidence="3 6" id="KW-0812">Transmembrane</keyword>
<comment type="subcellular location">
    <subcellularLocation>
        <location evidence="1">Membrane</location>
        <topology evidence="1">Multi-pass membrane protein</topology>
    </subcellularLocation>
</comment>
<organism evidence="7 8">
    <name type="scientific">Clostridium scindens (strain JCM 10418 / VPI 12708)</name>
    <dbReference type="NCBI Taxonomy" id="29347"/>
    <lineage>
        <taxon>Bacteria</taxon>
        <taxon>Bacillati</taxon>
        <taxon>Bacillota</taxon>
        <taxon>Clostridia</taxon>
        <taxon>Lachnospirales</taxon>
        <taxon>Lachnospiraceae</taxon>
    </lineage>
</organism>
<gene>
    <name evidence="7" type="ORF">FYJ37_04730</name>
</gene>
<proteinExistence type="inferred from homology"/>
<evidence type="ECO:0000256" key="2">
    <source>
        <dbReference type="ARBA" id="ARBA00007375"/>
    </source>
</evidence>
<dbReference type="EMBL" id="VUMB01000007">
    <property type="protein sequence ID" value="MSS39675.1"/>
    <property type="molecule type" value="Genomic_DNA"/>
</dbReference>
<evidence type="ECO:0000256" key="6">
    <source>
        <dbReference type="SAM" id="Phobius"/>
    </source>
</evidence>
<evidence type="ECO:0000256" key="1">
    <source>
        <dbReference type="ARBA" id="ARBA00004141"/>
    </source>
</evidence>
<feature type="transmembrane region" description="Helical" evidence="6">
    <location>
        <begin position="101"/>
        <end position="118"/>
    </location>
</feature>
<dbReference type="GO" id="GO:0016787">
    <property type="term" value="F:hydrolase activity"/>
    <property type="evidence" value="ECO:0007669"/>
    <property type="project" value="TreeGrafter"/>
</dbReference>
<sequence length="209" mass="22572">MEYMTIIVMILFGIAYACLRERDRSRALACKALATSMAVTAGLYGAVQSQDTAGWLIVAGLVLCMIADVVLEIRMVGGIGIFGTGHLCFIAAFWLKSPPTPGTLLLFLAIYVAVIGMFRHEIAGLDELKVPAFLYMAVLGFMVSMAVTSGWPTGGREGAFLMAGAFLFLASDCMIAWRTVKDIRQNAYGAILLILYYAAVYLIGSASWI</sequence>
<feature type="transmembrane region" description="Helical" evidence="6">
    <location>
        <begin position="189"/>
        <end position="208"/>
    </location>
</feature>
<feature type="transmembrane region" description="Helical" evidence="6">
    <location>
        <begin position="78"/>
        <end position="95"/>
    </location>
</feature>
<feature type="transmembrane region" description="Helical" evidence="6">
    <location>
        <begin position="158"/>
        <end position="177"/>
    </location>
</feature>
<dbReference type="RefSeq" id="WP_004608517.1">
    <property type="nucleotide sequence ID" value="NZ_AP025569.1"/>
</dbReference>
<accession>A0A844FAK5</accession>
<evidence type="ECO:0000313" key="7">
    <source>
        <dbReference type="EMBL" id="MSS39675.1"/>
    </source>
</evidence>
<evidence type="ECO:0000256" key="5">
    <source>
        <dbReference type="ARBA" id="ARBA00023136"/>
    </source>
</evidence>
<dbReference type="InterPro" id="IPR012506">
    <property type="entry name" value="TMEM86B-like"/>
</dbReference>
<evidence type="ECO:0000313" key="8">
    <source>
        <dbReference type="Proteomes" id="UP000462363"/>
    </source>
</evidence>
<dbReference type="GO" id="GO:0016020">
    <property type="term" value="C:membrane"/>
    <property type="evidence" value="ECO:0007669"/>
    <property type="project" value="UniProtKB-SubCell"/>
</dbReference>
<keyword evidence="4 6" id="KW-1133">Transmembrane helix</keyword>
<feature type="transmembrane region" description="Helical" evidence="6">
    <location>
        <begin position="28"/>
        <end position="47"/>
    </location>
</feature>
<reference evidence="7 8" key="1">
    <citation type="submission" date="2019-08" db="EMBL/GenBank/DDBJ databases">
        <title>In-depth cultivation of the pig gut microbiome towards novel bacterial diversity and tailored functional studies.</title>
        <authorList>
            <person name="Wylensek D."/>
            <person name="Hitch T.C.A."/>
            <person name="Clavel T."/>
        </authorList>
    </citation>
    <scope>NUCLEOTIDE SEQUENCE [LARGE SCALE GENOMIC DNA]</scope>
    <source>
        <strain evidence="7 8">BL-389-WT-3D</strain>
    </source>
</reference>
<protein>
    <submittedName>
        <fullName evidence="7">Lysoplasmalogenase</fullName>
    </submittedName>
</protein>
<keyword evidence="5 6" id="KW-0472">Membrane</keyword>
<dbReference type="PANTHER" id="PTHR31885">
    <property type="entry name" value="GH04784P"/>
    <property type="match status" value="1"/>
</dbReference>
<dbReference type="Proteomes" id="UP000462363">
    <property type="component" value="Unassembled WGS sequence"/>
</dbReference>
<dbReference type="GeneID" id="62695867"/>
<dbReference type="PANTHER" id="PTHR31885:SF6">
    <property type="entry name" value="GH04784P"/>
    <property type="match status" value="1"/>
</dbReference>
<dbReference type="Pfam" id="PF07947">
    <property type="entry name" value="YhhN"/>
    <property type="match status" value="1"/>
</dbReference>
<evidence type="ECO:0000256" key="3">
    <source>
        <dbReference type="ARBA" id="ARBA00022692"/>
    </source>
</evidence>
<feature type="transmembrane region" description="Helical" evidence="6">
    <location>
        <begin position="6"/>
        <end position="21"/>
    </location>
</feature>
<evidence type="ECO:0000256" key="4">
    <source>
        <dbReference type="ARBA" id="ARBA00022989"/>
    </source>
</evidence>